<name>A0A0V0RKR7_9BILA</name>
<protein>
    <submittedName>
        <fullName evidence="1">Uncharacterized protein</fullName>
    </submittedName>
</protein>
<dbReference type="Proteomes" id="UP000054630">
    <property type="component" value="Unassembled WGS sequence"/>
</dbReference>
<dbReference type="EMBL" id="JYDL01000141">
    <property type="protein sequence ID" value="KRX15081.1"/>
    <property type="molecule type" value="Genomic_DNA"/>
</dbReference>
<evidence type="ECO:0000313" key="1">
    <source>
        <dbReference type="EMBL" id="KRX15081.1"/>
    </source>
</evidence>
<gene>
    <name evidence="1" type="ORF">T07_1818</name>
</gene>
<organism evidence="1 2">
    <name type="scientific">Trichinella nelsoni</name>
    <dbReference type="NCBI Taxonomy" id="6336"/>
    <lineage>
        <taxon>Eukaryota</taxon>
        <taxon>Metazoa</taxon>
        <taxon>Ecdysozoa</taxon>
        <taxon>Nematoda</taxon>
        <taxon>Enoplea</taxon>
        <taxon>Dorylaimia</taxon>
        <taxon>Trichinellida</taxon>
        <taxon>Trichinellidae</taxon>
        <taxon>Trichinella</taxon>
    </lineage>
</organism>
<evidence type="ECO:0000313" key="2">
    <source>
        <dbReference type="Proteomes" id="UP000054630"/>
    </source>
</evidence>
<keyword evidence="2" id="KW-1185">Reference proteome</keyword>
<dbReference type="STRING" id="6336.A0A0V0RKR7"/>
<dbReference type="AlphaFoldDB" id="A0A0V0RKR7"/>
<sequence length="281" mass="32232">MDDILMNSKRKIPFPFMFLVLIMSDNSEFLLLVTSRCAYFDIRNALACNKARAAVLHHCCRSTLFLFVPWTEFSKIFRNSTNTVRKDISTYVEIFNALIEKAAVLRVILQPQTPSSLQCTDHFRAFELSYFHFFQAVLRKVANPGIQTRGIHETETKKTVKMLLVTAFLPLQDLPAAVELFGKNVTSPIAALFNYFRKEWMTPNILPLRLAFQNKPANKNVHFSFRELLQLLIDGNDQWKQETKRKMKMLLVTFFLPVPQADTDVSLLEAGTAGSTLALFQ</sequence>
<comment type="caution">
    <text evidence="1">The sequence shown here is derived from an EMBL/GenBank/DDBJ whole genome shotgun (WGS) entry which is preliminary data.</text>
</comment>
<proteinExistence type="predicted"/>
<dbReference type="OrthoDB" id="5917189at2759"/>
<reference evidence="1 2" key="1">
    <citation type="submission" date="2015-01" db="EMBL/GenBank/DDBJ databases">
        <title>Evolution of Trichinella species and genotypes.</title>
        <authorList>
            <person name="Korhonen P.K."/>
            <person name="Edoardo P."/>
            <person name="Giuseppe L.R."/>
            <person name="Gasser R.B."/>
        </authorList>
    </citation>
    <scope>NUCLEOTIDE SEQUENCE [LARGE SCALE GENOMIC DNA]</scope>
    <source>
        <strain evidence="1">ISS37</strain>
    </source>
</reference>
<accession>A0A0V0RKR7</accession>